<evidence type="ECO:0000256" key="5">
    <source>
        <dbReference type="ARBA" id="ARBA00022643"/>
    </source>
</evidence>
<dbReference type="PANTHER" id="PTHR42747">
    <property type="entry name" value="NITRONATE MONOOXYGENASE-RELATED"/>
    <property type="match status" value="1"/>
</dbReference>
<dbReference type="Gene3D" id="3.20.20.70">
    <property type="entry name" value="Aldolase class I"/>
    <property type="match status" value="1"/>
</dbReference>
<dbReference type="GO" id="GO:0018580">
    <property type="term" value="F:nitronate monooxygenase activity"/>
    <property type="evidence" value="ECO:0007669"/>
    <property type="project" value="InterPro"/>
</dbReference>
<evidence type="ECO:0000313" key="11">
    <source>
        <dbReference type="Proteomes" id="UP000677265"/>
    </source>
</evidence>
<comment type="function">
    <text evidence="1">Nitronate monooxygenase that uses molecular oxygen to catalyze the oxidative denitrification of alkyl nitronates. Acts on propionate 3-nitronate (P3N), the presumed physiological substrate. Probably functions in the detoxification of P3N, a metabolic poison produced by plants and fungi as a defense mechanism.</text>
</comment>
<reference evidence="9" key="1">
    <citation type="submission" date="2021-05" db="EMBL/GenBank/DDBJ databases">
        <title>Novel Bacillus species.</title>
        <authorList>
            <person name="Liu G."/>
        </authorList>
    </citation>
    <scope>NUCLEOTIDE SEQUENCE</scope>
    <source>
        <strain evidence="9 11">FJAT-50051</strain>
    </source>
</reference>
<feature type="compositionally biased region" description="Basic and acidic residues" evidence="8">
    <location>
        <begin position="327"/>
        <end position="336"/>
    </location>
</feature>
<keyword evidence="4" id="KW-0285">Flavoprotein</keyword>
<dbReference type="InterPro" id="IPR004136">
    <property type="entry name" value="NMO"/>
</dbReference>
<keyword evidence="11" id="KW-1185">Reference proteome</keyword>
<evidence type="ECO:0000256" key="6">
    <source>
        <dbReference type="ARBA" id="ARBA00023002"/>
    </source>
</evidence>
<protein>
    <recommendedName>
        <fullName evidence="3">Probable nitronate monooxygenase</fullName>
    </recommendedName>
</protein>
<dbReference type="SUPFAM" id="SSF51412">
    <property type="entry name" value="Inosine monophosphate dehydrogenase (IMPDH)"/>
    <property type="match status" value="1"/>
</dbReference>
<dbReference type="EMBL" id="JAGYPE020000038">
    <property type="protein sequence ID" value="MCH6267557.1"/>
    <property type="molecule type" value="Genomic_DNA"/>
</dbReference>
<dbReference type="FunFam" id="3.20.20.70:FF:000210">
    <property type="entry name" value="2-nitropropane dioxygenase"/>
    <property type="match status" value="1"/>
</dbReference>
<accession>A0A942T4A6</accession>
<keyword evidence="6" id="KW-0560">Oxidoreductase</keyword>
<evidence type="ECO:0000256" key="2">
    <source>
        <dbReference type="ARBA" id="ARBA00009881"/>
    </source>
</evidence>
<name>A0A942T4A6_9BACI</name>
<keyword evidence="5" id="KW-0288">FMN</keyword>
<evidence type="ECO:0000256" key="1">
    <source>
        <dbReference type="ARBA" id="ARBA00003535"/>
    </source>
</evidence>
<evidence type="ECO:0000256" key="4">
    <source>
        <dbReference type="ARBA" id="ARBA00022630"/>
    </source>
</evidence>
<dbReference type="PANTHER" id="PTHR42747:SF4">
    <property type="entry name" value="BLR1330 PROTEIN"/>
    <property type="match status" value="1"/>
</dbReference>
<gene>
    <name evidence="10" type="ORF">KHB02_018725</name>
    <name evidence="9" type="ORF">KHB02_32060</name>
</gene>
<dbReference type="InterPro" id="IPR013785">
    <property type="entry name" value="Aldolase_TIM"/>
</dbReference>
<keyword evidence="7 9" id="KW-0503">Monooxygenase</keyword>
<comment type="similarity">
    <text evidence="2">Belongs to the nitronate monooxygenase family. NMO class I subfamily.</text>
</comment>
<feature type="region of interest" description="Disordered" evidence="8">
    <location>
        <begin position="317"/>
        <end position="336"/>
    </location>
</feature>
<proteinExistence type="inferred from homology"/>
<dbReference type="EMBL" id="JAGYPE010000006">
    <property type="protein sequence ID" value="MBS4186029.1"/>
    <property type="molecule type" value="Genomic_DNA"/>
</dbReference>
<evidence type="ECO:0000313" key="10">
    <source>
        <dbReference type="EMBL" id="MCH6267557.1"/>
    </source>
</evidence>
<evidence type="ECO:0000313" key="9">
    <source>
        <dbReference type="EMBL" id="MBS4186029.1"/>
    </source>
</evidence>
<sequence>MSRRLPNWLTENTVLPIISAPMFLVSGPDLVLSCCKNGVIGSFPAPNARTNDILEEWMTRLTTELKEYKERNPDKKVAPWAANIVAHRSYKRLEQELALLKKFKPPIVITALGSPIPVIETVHSYGGLVFADVNSVKYAKKAAEAGVDGLVLVSAGAGGHTGSITGFAFVDAVREFWDGVIVLAGGISTGKSILAAQTLGADLVYLGTKFIAASESMANDQYKEMLIEATHEDIILTNAFSGVHANMLRQSIEKAGYDVNNLSTKKAINFDNPHGETKAWRDIWSAGHGVDTITKTQPAKEIIEELEQQYRKAYSDFQQPNEWLPAEQKEKEEFIR</sequence>
<dbReference type="RefSeq" id="WP_213145828.1">
    <property type="nucleotide sequence ID" value="NZ_JAGYPE020000038.1"/>
</dbReference>
<evidence type="ECO:0000256" key="8">
    <source>
        <dbReference type="SAM" id="MobiDB-lite"/>
    </source>
</evidence>
<dbReference type="AlphaFoldDB" id="A0A942T4A6"/>
<evidence type="ECO:0000256" key="7">
    <source>
        <dbReference type="ARBA" id="ARBA00023033"/>
    </source>
</evidence>
<organism evidence="9">
    <name type="scientific">Neobacillus citreus</name>
    <dbReference type="NCBI Taxonomy" id="2833578"/>
    <lineage>
        <taxon>Bacteria</taxon>
        <taxon>Bacillati</taxon>
        <taxon>Bacillota</taxon>
        <taxon>Bacilli</taxon>
        <taxon>Bacillales</taxon>
        <taxon>Bacillaceae</taxon>
        <taxon>Neobacillus</taxon>
    </lineage>
</organism>
<dbReference type="Proteomes" id="UP000677265">
    <property type="component" value="Unassembled WGS sequence"/>
</dbReference>
<comment type="caution">
    <text evidence="9">The sequence shown here is derived from an EMBL/GenBank/DDBJ whole genome shotgun (WGS) entry which is preliminary data.</text>
</comment>
<evidence type="ECO:0000256" key="3">
    <source>
        <dbReference type="ARBA" id="ARBA00013457"/>
    </source>
</evidence>
<dbReference type="CDD" id="cd04730">
    <property type="entry name" value="NPD_like"/>
    <property type="match status" value="1"/>
</dbReference>
<dbReference type="Pfam" id="PF03060">
    <property type="entry name" value="NMO"/>
    <property type="match status" value="1"/>
</dbReference>